<evidence type="ECO:0000256" key="1">
    <source>
        <dbReference type="SAM" id="MobiDB-lite"/>
    </source>
</evidence>
<name>J9G407_9ZZZZ</name>
<comment type="caution">
    <text evidence="2">The sequence shown here is derived from an EMBL/GenBank/DDBJ whole genome shotgun (WGS) entry which is preliminary data.</text>
</comment>
<accession>J9G407</accession>
<feature type="region of interest" description="Disordered" evidence="1">
    <location>
        <begin position="19"/>
        <end position="48"/>
    </location>
</feature>
<dbReference type="EMBL" id="AMCI01002904">
    <property type="protein sequence ID" value="EJX01564.1"/>
    <property type="molecule type" value="Genomic_DNA"/>
</dbReference>
<dbReference type="AlphaFoldDB" id="J9G407"/>
<gene>
    <name evidence="2" type="ORF">EVA_10329</name>
</gene>
<reference evidence="2" key="1">
    <citation type="journal article" date="2012" name="PLoS ONE">
        <title>Gene sets for utilization of primary and secondary nutrition supplies in the distal gut of endangered iberian lynx.</title>
        <authorList>
            <person name="Alcaide M."/>
            <person name="Messina E."/>
            <person name="Richter M."/>
            <person name="Bargiela R."/>
            <person name="Peplies J."/>
            <person name="Huws S.A."/>
            <person name="Newbold C.J."/>
            <person name="Golyshin P.N."/>
            <person name="Simon M.A."/>
            <person name="Lopez G."/>
            <person name="Yakimov M.M."/>
            <person name="Ferrer M."/>
        </authorList>
    </citation>
    <scope>NUCLEOTIDE SEQUENCE</scope>
</reference>
<proteinExistence type="predicted"/>
<evidence type="ECO:0000313" key="2">
    <source>
        <dbReference type="EMBL" id="EJX01564.1"/>
    </source>
</evidence>
<protein>
    <submittedName>
        <fullName evidence="2">Uncharacterized protein</fullName>
    </submittedName>
</protein>
<organism evidence="2">
    <name type="scientific">gut metagenome</name>
    <dbReference type="NCBI Taxonomy" id="749906"/>
    <lineage>
        <taxon>unclassified sequences</taxon>
        <taxon>metagenomes</taxon>
        <taxon>organismal metagenomes</taxon>
    </lineage>
</organism>
<sequence length="48" mass="5126">MLILSQRSNFELFQFATKSHGSSKGSYRRGFAAQDARAKADGNSSGSG</sequence>